<evidence type="ECO:0000256" key="2">
    <source>
        <dbReference type="ARBA" id="ARBA00023002"/>
    </source>
</evidence>
<dbReference type="Gene3D" id="3.40.309.10">
    <property type="entry name" value="Aldehyde Dehydrogenase, Chain A, domain 2"/>
    <property type="match status" value="1"/>
</dbReference>
<comment type="caution">
    <text evidence="8">The sequence shown here is derived from an EMBL/GenBank/DDBJ whole genome shotgun (WGS) entry which is preliminary data.</text>
</comment>
<dbReference type="PATRIC" id="fig|1441730.3.peg.365"/>
<dbReference type="InterPro" id="IPR016163">
    <property type="entry name" value="Ald_DH_C"/>
</dbReference>
<dbReference type="PANTHER" id="PTHR42804:SF1">
    <property type="entry name" value="ALDEHYDE DEHYDROGENASE-RELATED"/>
    <property type="match status" value="1"/>
</dbReference>
<dbReference type="SUPFAM" id="SSF53720">
    <property type="entry name" value="ALDH-like"/>
    <property type="match status" value="1"/>
</dbReference>
<dbReference type="CDD" id="cd07139">
    <property type="entry name" value="ALDH_AldA-Rv0768"/>
    <property type="match status" value="1"/>
</dbReference>
<feature type="active site" evidence="5">
    <location>
        <position position="250"/>
    </location>
</feature>
<dbReference type="Pfam" id="PF00171">
    <property type="entry name" value="Aldedh"/>
    <property type="match status" value="1"/>
</dbReference>
<dbReference type="RefSeq" id="WP_060650339.1">
    <property type="nucleotide sequence ID" value="NZ_AZXY01000001.1"/>
</dbReference>
<dbReference type="InterPro" id="IPR016161">
    <property type="entry name" value="Ald_DH/histidinol_DH"/>
</dbReference>
<dbReference type="EMBL" id="AZXY01000001">
    <property type="protein sequence ID" value="KSZ60214.1"/>
    <property type="molecule type" value="Genomic_DNA"/>
</dbReference>
<comment type="similarity">
    <text evidence="1 6">Belongs to the aldehyde dehydrogenase family.</text>
</comment>
<dbReference type="AlphaFoldDB" id="A0A0V9UQD5"/>
<dbReference type="FunFam" id="3.40.605.10:FF:000007">
    <property type="entry name" value="NAD/NADP-dependent betaine aldehyde dehydrogenase"/>
    <property type="match status" value="1"/>
</dbReference>
<evidence type="ECO:0000313" key="8">
    <source>
        <dbReference type="EMBL" id="KSZ60214.1"/>
    </source>
</evidence>
<evidence type="ECO:0000256" key="4">
    <source>
        <dbReference type="ARBA" id="ARBA00049194"/>
    </source>
</evidence>
<dbReference type="Proteomes" id="UP000053060">
    <property type="component" value="Unassembled WGS sequence"/>
</dbReference>
<dbReference type="PROSITE" id="PS00070">
    <property type="entry name" value="ALDEHYDE_DEHYDR_CYS"/>
    <property type="match status" value="1"/>
</dbReference>
<protein>
    <recommendedName>
        <fullName evidence="3">aldehyde dehydrogenase (NAD(+))</fullName>
        <ecNumber evidence="3">1.2.1.3</ecNumber>
    </recommendedName>
</protein>
<dbReference type="InterPro" id="IPR016160">
    <property type="entry name" value="Ald_DH_CS_CYS"/>
</dbReference>
<dbReference type="PANTHER" id="PTHR42804">
    <property type="entry name" value="ALDEHYDE DEHYDROGENASE"/>
    <property type="match status" value="1"/>
</dbReference>
<dbReference type="PROSITE" id="PS00687">
    <property type="entry name" value="ALDEHYDE_DEHYDR_GLU"/>
    <property type="match status" value="1"/>
</dbReference>
<keyword evidence="2 6" id="KW-0560">Oxidoreductase</keyword>
<name>A0A0V9UQD5_9NOCA</name>
<feature type="domain" description="Aldehyde dehydrogenase" evidence="7">
    <location>
        <begin position="13"/>
        <end position="474"/>
    </location>
</feature>
<dbReference type="GO" id="GO:0004029">
    <property type="term" value="F:aldehyde dehydrogenase (NAD+) activity"/>
    <property type="evidence" value="ECO:0007669"/>
    <property type="project" value="UniProtKB-EC"/>
</dbReference>
<dbReference type="InterPro" id="IPR016162">
    <property type="entry name" value="Ald_DH_N"/>
</dbReference>
<dbReference type="FunFam" id="3.40.309.10:FF:000009">
    <property type="entry name" value="Aldehyde dehydrogenase A"/>
    <property type="match status" value="1"/>
</dbReference>
<reference evidence="8 9" key="2">
    <citation type="journal article" date="2016" name="Genome Announc.">
        <title>Draft Genome Sequence of a Versatile Hydrocarbon-Degrading Bacterium, Rhodococcus pyridinivorans Strain KG-16, Collected from Oil Fields in India.</title>
        <authorList>
            <person name="Aggarwal R.K."/>
            <person name="Dawar C."/>
            <person name="Phanindranath R."/>
            <person name="Mutnuri L."/>
            <person name="Dayal A.M."/>
        </authorList>
    </citation>
    <scope>NUCLEOTIDE SEQUENCE [LARGE SCALE GENOMIC DNA]</scope>
    <source>
        <strain evidence="8 9">KG-16</strain>
    </source>
</reference>
<evidence type="ECO:0000313" key="9">
    <source>
        <dbReference type="Proteomes" id="UP000053060"/>
    </source>
</evidence>
<evidence type="ECO:0000256" key="5">
    <source>
        <dbReference type="PROSITE-ProRule" id="PRU10007"/>
    </source>
</evidence>
<accession>A0A0V9UQD5</accession>
<dbReference type="Gene3D" id="3.40.605.10">
    <property type="entry name" value="Aldehyde Dehydrogenase, Chain A, domain 1"/>
    <property type="match status" value="1"/>
</dbReference>
<evidence type="ECO:0000259" key="7">
    <source>
        <dbReference type="Pfam" id="PF00171"/>
    </source>
</evidence>
<organism evidence="8 9">
    <name type="scientific">Rhodococcus pyridinivorans KG-16</name>
    <dbReference type="NCBI Taxonomy" id="1441730"/>
    <lineage>
        <taxon>Bacteria</taxon>
        <taxon>Bacillati</taxon>
        <taxon>Actinomycetota</taxon>
        <taxon>Actinomycetes</taxon>
        <taxon>Mycobacteriales</taxon>
        <taxon>Nocardiaceae</taxon>
        <taxon>Rhodococcus</taxon>
    </lineage>
</organism>
<dbReference type="InterPro" id="IPR029510">
    <property type="entry name" value="Ald_DH_CS_GLU"/>
</dbReference>
<dbReference type="EC" id="1.2.1.3" evidence="3"/>
<gene>
    <name evidence="8" type="ORF">Z045_01735</name>
</gene>
<evidence type="ECO:0000256" key="6">
    <source>
        <dbReference type="RuleBase" id="RU003345"/>
    </source>
</evidence>
<dbReference type="InterPro" id="IPR015590">
    <property type="entry name" value="Aldehyde_DH_dom"/>
</dbReference>
<proteinExistence type="inferred from homology"/>
<reference evidence="9" key="1">
    <citation type="submission" date="2015-01" db="EMBL/GenBank/DDBJ databases">
        <title>Draft genome sequence of Rhodococcus pyridinivorans strain KG-16, a hydrocarbon-degrading bacterium.</title>
        <authorList>
            <person name="Aggarwal R.K."/>
            <person name="Dawar C."/>
        </authorList>
    </citation>
    <scope>NUCLEOTIDE SEQUENCE [LARGE SCALE GENOMIC DNA]</scope>
    <source>
        <strain evidence="9">KG-16</strain>
    </source>
</reference>
<evidence type="ECO:0000256" key="1">
    <source>
        <dbReference type="ARBA" id="ARBA00009986"/>
    </source>
</evidence>
<comment type="catalytic activity">
    <reaction evidence="4">
        <text>an aldehyde + NAD(+) + H2O = a carboxylate + NADH + 2 H(+)</text>
        <dbReference type="Rhea" id="RHEA:16185"/>
        <dbReference type="ChEBI" id="CHEBI:15377"/>
        <dbReference type="ChEBI" id="CHEBI:15378"/>
        <dbReference type="ChEBI" id="CHEBI:17478"/>
        <dbReference type="ChEBI" id="CHEBI:29067"/>
        <dbReference type="ChEBI" id="CHEBI:57540"/>
        <dbReference type="ChEBI" id="CHEBI:57945"/>
        <dbReference type="EC" id="1.2.1.3"/>
    </reaction>
</comment>
<sequence length="482" mass="51264">MTDYDKLFIGGRWVAPSTDERLEVFSPATEERVGSVPVAGPQDIDAAVSAARTAFDEGPWSRTTPSERAEILGKAAKLIEERRAEIGASLTAEMGQPPASVEMMQLTSGLATLNYYAGLADSFPWIEERTGLFGRSRVSREPVGVVAAVIAWNVPLFLMINKLGPALLAGCTVVLKPAPESPLTTNVLAEIFTEAGLPEGVLSLVPGGAETGEYLVSHPDVDKITFTGSTAVGRHIGEIAARGLKRCSLELGGKSAAIILEDADLDSTMPMLVMSGLMNTGQACVGQTRVLAPRSRYDEVIEKMTATAAFFPVGLPDTEGAQLGPLISAKQRDRVESYIAKGKEEGARLVLGGGRPEGIETGYFVEPTIFADVDNSMTIAREEIFGPVICVIPYDSVDEAVKIANDSDYGLAGSVYTTDVEKGLEIASRVRTGTYGINWYAFDPGSPFGGYKNSGIGRENGPEGVEAYCETKSVLYPLGYEG</sequence>
<evidence type="ECO:0000256" key="3">
    <source>
        <dbReference type="ARBA" id="ARBA00024226"/>
    </source>
</evidence>